<gene>
    <name evidence="1" type="ORF">OPDIPICF_04812</name>
</gene>
<organism evidence="1 2">
    <name type="scientific">BD1-7 clade bacterium</name>
    <dbReference type="NCBI Taxonomy" id="2029982"/>
    <lineage>
        <taxon>Bacteria</taxon>
        <taxon>Pseudomonadati</taxon>
        <taxon>Pseudomonadota</taxon>
        <taxon>Gammaproteobacteria</taxon>
        <taxon>Cellvibrionales</taxon>
        <taxon>Spongiibacteraceae</taxon>
        <taxon>BD1-7 clade</taxon>
    </lineage>
</organism>
<name>A0A5S9QI95_9GAMM</name>
<reference evidence="1 2" key="1">
    <citation type="submission" date="2019-11" db="EMBL/GenBank/DDBJ databases">
        <authorList>
            <person name="Holert J."/>
        </authorList>
    </citation>
    <scope>NUCLEOTIDE SEQUENCE [LARGE SCALE GENOMIC DNA]</scope>
    <source>
        <strain evidence="1">SB11_3</strain>
    </source>
</reference>
<dbReference type="AlphaFoldDB" id="A0A5S9QI95"/>
<dbReference type="Proteomes" id="UP000441399">
    <property type="component" value="Unassembled WGS sequence"/>
</dbReference>
<protein>
    <submittedName>
        <fullName evidence="1">Uncharacterized protein</fullName>
    </submittedName>
</protein>
<keyword evidence="2" id="KW-1185">Reference proteome</keyword>
<dbReference type="EMBL" id="CACSIO010000028">
    <property type="protein sequence ID" value="CAA0117905.1"/>
    <property type="molecule type" value="Genomic_DNA"/>
</dbReference>
<sequence>MQEKQIDSLETLKCLILERPQPVQIFEESPSNQKPLVLTHTSPT</sequence>
<evidence type="ECO:0000313" key="1">
    <source>
        <dbReference type="EMBL" id="CAA0117905.1"/>
    </source>
</evidence>
<evidence type="ECO:0000313" key="2">
    <source>
        <dbReference type="Proteomes" id="UP000441399"/>
    </source>
</evidence>
<proteinExistence type="predicted"/>
<accession>A0A5S9QI95</accession>